<dbReference type="InterPro" id="IPR036188">
    <property type="entry name" value="FAD/NAD-bd_sf"/>
</dbReference>
<dbReference type="RefSeq" id="WP_244458966.1">
    <property type="nucleotide sequence ID" value="NZ_AP025637.1"/>
</dbReference>
<evidence type="ECO:0000256" key="1">
    <source>
        <dbReference type="ARBA" id="ARBA00023002"/>
    </source>
</evidence>
<dbReference type="SUPFAM" id="SSF51905">
    <property type="entry name" value="FAD/NAD(P)-binding domain"/>
    <property type="match status" value="1"/>
</dbReference>
<dbReference type="Proteomes" id="UP000831327">
    <property type="component" value="Chromosome"/>
</dbReference>
<proteinExistence type="predicted"/>
<name>A0ABN6NZ74_9PROT</name>
<accession>A0ABN6NZ74</accession>
<dbReference type="InterPro" id="IPR006076">
    <property type="entry name" value="FAD-dep_OxRdtase"/>
</dbReference>
<evidence type="ECO:0000313" key="4">
    <source>
        <dbReference type="Proteomes" id="UP000831327"/>
    </source>
</evidence>
<dbReference type="EMBL" id="AP025637">
    <property type="protein sequence ID" value="BDG71728.1"/>
    <property type="molecule type" value="Genomic_DNA"/>
</dbReference>
<protein>
    <submittedName>
        <fullName evidence="3">FAD-dependent oxidoreductase</fullName>
    </submittedName>
</protein>
<keyword evidence="4" id="KW-1185">Reference proteome</keyword>
<feature type="domain" description="FAD dependent oxidoreductase" evidence="2">
    <location>
        <begin position="4"/>
        <end position="357"/>
    </location>
</feature>
<dbReference type="Pfam" id="PF01266">
    <property type="entry name" value="DAO"/>
    <property type="match status" value="1"/>
</dbReference>
<dbReference type="PANTHER" id="PTHR13847:SF287">
    <property type="entry name" value="FAD-DEPENDENT OXIDOREDUCTASE DOMAIN-CONTAINING PROTEIN 1"/>
    <property type="match status" value="1"/>
</dbReference>
<organism evidence="3 4">
    <name type="scientific">Roseomonas fluvialis</name>
    <dbReference type="NCBI Taxonomy" id="1750527"/>
    <lineage>
        <taxon>Bacteria</taxon>
        <taxon>Pseudomonadati</taxon>
        <taxon>Pseudomonadota</taxon>
        <taxon>Alphaproteobacteria</taxon>
        <taxon>Acetobacterales</taxon>
        <taxon>Roseomonadaceae</taxon>
        <taxon>Roseomonas</taxon>
    </lineage>
</organism>
<evidence type="ECO:0000259" key="2">
    <source>
        <dbReference type="Pfam" id="PF01266"/>
    </source>
</evidence>
<dbReference type="PANTHER" id="PTHR13847">
    <property type="entry name" value="SARCOSINE DEHYDROGENASE-RELATED"/>
    <property type="match status" value="1"/>
</dbReference>
<dbReference type="Gene3D" id="3.50.50.60">
    <property type="entry name" value="FAD/NAD(P)-binding domain"/>
    <property type="match status" value="1"/>
</dbReference>
<dbReference type="Gene3D" id="3.30.9.10">
    <property type="entry name" value="D-Amino Acid Oxidase, subunit A, domain 2"/>
    <property type="match status" value="1"/>
</dbReference>
<keyword evidence="1" id="KW-0560">Oxidoreductase</keyword>
<evidence type="ECO:0000313" key="3">
    <source>
        <dbReference type="EMBL" id="BDG71728.1"/>
    </source>
</evidence>
<sequence>MNYDVIIVGGGGMGSSAAVHLAQSPNGARVAVIERDPTYIDAQTWRANTGGIRRTHSLPENIALSQYSIEYYRDFAAHTEVDGIGTDAEFVPGGYVMTASPAGIANLAVNFELQTTMGVDVRWLEPSQAASQFPMLRQDHIGAAVHSPADGWANPQRVLEGLRRKAVALGVDYLVDEAMVFERAGRRISSVTLASGRTLRAPTIVLAAGPWSGLVAKKAGVTIPVGPLLRHDFDFEVDAPSAPQPFIRDWARIAFRPEGRGYRGGAQTTATSRSFDFAADPNFFETMMRPALTDSLHGFEGVRQVGAVTGLFDFNALDQNAIIGPCSGTLDNLYLLTGFSGHGFMHAPGAGRAIAELIIHGEFRTIDLTRLGWQRVVDGKPYLDRKAG</sequence>
<reference evidence="3 4" key="1">
    <citation type="journal article" date="2016" name="Microbes Environ.">
        <title>Phylogenetically diverse aerobic anoxygenic phototrophic bacteria isolated from epilithic biofilms in Tama river, Japan.</title>
        <authorList>
            <person name="Hirose S."/>
            <person name="Matsuura K."/>
            <person name="Haruta S."/>
        </authorList>
    </citation>
    <scope>NUCLEOTIDE SEQUENCE [LARGE SCALE GENOMIC DNA]</scope>
    <source>
        <strain evidence="3 4">S08</strain>
    </source>
</reference>
<gene>
    <name evidence="3" type="ORF">Rmf_16570</name>
</gene>